<evidence type="ECO:0000313" key="4">
    <source>
        <dbReference type="Proteomes" id="UP001310594"/>
    </source>
</evidence>
<name>A0AAN7VXA4_9PEZI</name>
<dbReference type="EMBL" id="JAVRQU010000024">
    <property type="protein sequence ID" value="KAK5690550.1"/>
    <property type="molecule type" value="Genomic_DNA"/>
</dbReference>
<evidence type="ECO:0000313" key="3">
    <source>
        <dbReference type="EMBL" id="KAK5690550.1"/>
    </source>
</evidence>
<accession>A0AAN7VXA4</accession>
<feature type="region of interest" description="Disordered" evidence="1">
    <location>
        <begin position="12"/>
        <end position="41"/>
    </location>
</feature>
<dbReference type="AlphaFoldDB" id="A0AAN7VXA4"/>
<protein>
    <recommendedName>
        <fullName evidence="2">Retrovirus-related Pol polyprotein from transposon TNT 1-94-like beta-barrel domain-containing protein</fullName>
    </recommendedName>
</protein>
<comment type="caution">
    <text evidence="3">The sequence shown here is derived from an EMBL/GenBank/DDBJ whole genome shotgun (WGS) entry which is preliminary data.</text>
</comment>
<dbReference type="Proteomes" id="UP001310594">
    <property type="component" value="Unassembled WGS sequence"/>
</dbReference>
<proteinExistence type="predicted"/>
<dbReference type="PANTHER" id="PTHR40628:SF1">
    <property type="entry name" value="CHROMO DOMAIN-CONTAINING PROTEIN"/>
    <property type="match status" value="1"/>
</dbReference>
<dbReference type="InterPro" id="IPR054722">
    <property type="entry name" value="PolX-like_BBD"/>
</dbReference>
<gene>
    <name evidence="3" type="ORF">LTR97_012103</name>
</gene>
<organism evidence="3 4">
    <name type="scientific">Elasticomyces elasticus</name>
    <dbReference type="NCBI Taxonomy" id="574655"/>
    <lineage>
        <taxon>Eukaryota</taxon>
        <taxon>Fungi</taxon>
        <taxon>Dikarya</taxon>
        <taxon>Ascomycota</taxon>
        <taxon>Pezizomycotina</taxon>
        <taxon>Dothideomycetes</taxon>
        <taxon>Dothideomycetidae</taxon>
        <taxon>Mycosphaerellales</taxon>
        <taxon>Teratosphaeriaceae</taxon>
        <taxon>Elasticomyces</taxon>
    </lineage>
</organism>
<sequence length="332" mass="37362">MVAETRLALKPMVSASLSSSRPTDLQSWHRTPPPPSDARTPTREVVAKASDWRITFAPAVPTIVTSRSQAQKLVDDILGTRKRPLAAFARSQRPRTALRETLNKAKAEKLFENILGETRAEEHKRARRIPRRRREAKRLDQPPERSYQWMLHEGNVHYARNSSSFRSYTQVNLRSEVYLGGQTYGVLGIGSVELIAEDAYHKSRPCAITLHSVLHVPKAPTNGISVPMLRKAGVALSNGEDRCNLVRSDDEDAQLSWATRIHNMFRLCLWDEERMDTDMVPVPFELDTHSPGSADCFAEADDVAEQGHAGRINQRIEYWVGTRCDDQVAVGC</sequence>
<dbReference type="Pfam" id="PF22936">
    <property type="entry name" value="Pol_BBD"/>
    <property type="match status" value="1"/>
</dbReference>
<feature type="compositionally biased region" description="Polar residues" evidence="1">
    <location>
        <begin position="15"/>
        <end position="29"/>
    </location>
</feature>
<evidence type="ECO:0000259" key="2">
    <source>
        <dbReference type="Pfam" id="PF22936"/>
    </source>
</evidence>
<dbReference type="PANTHER" id="PTHR40628">
    <property type="entry name" value="CHROMO DOMAIN-CONTAINING PROTEIN"/>
    <property type="match status" value="1"/>
</dbReference>
<evidence type="ECO:0000256" key="1">
    <source>
        <dbReference type="SAM" id="MobiDB-lite"/>
    </source>
</evidence>
<feature type="domain" description="Retrovirus-related Pol polyprotein from transposon TNT 1-94-like beta-barrel" evidence="2">
    <location>
        <begin position="156"/>
        <end position="233"/>
    </location>
</feature>
<reference evidence="3" key="1">
    <citation type="submission" date="2023-08" db="EMBL/GenBank/DDBJ databases">
        <title>Black Yeasts Isolated from many extreme environments.</title>
        <authorList>
            <person name="Coleine C."/>
            <person name="Stajich J.E."/>
            <person name="Selbmann L."/>
        </authorList>
    </citation>
    <scope>NUCLEOTIDE SEQUENCE</scope>
    <source>
        <strain evidence="3">CCFEE 5810</strain>
    </source>
</reference>